<name>A0A1B6FVT5_9HEMI</name>
<evidence type="ECO:0000313" key="1">
    <source>
        <dbReference type="EMBL" id="JAS54231.1"/>
    </source>
</evidence>
<dbReference type="AlphaFoldDB" id="A0A1B6FVT5"/>
<protein>
    <submittedName>
        <fullName evidence="1">Uncharacterized protein</fullName>
    </submittedName>
</protein>
<organism evidence="1">
    <name type="scientific">Cuerna arida</name>
    <dbReference type="NCBI Taxonomy" id="1464854"/>
    <lineage>
        <taxon>Eukaryota</taxon>
        <taxon>Metazoa</taxon>
        <taxon>Ecdysozoa</taxon>
        <taxon>Arthropoda</taxon>
        <taxon>Hexapoda</taxon>
        <taxon>Insecta</taxon>
        <taxon>Pterygota</taxon>
        <taxon>Neoptera</taxon>
        <taxon>Paraneoptera</taxon>
        <taxon>Hemiptera</taxon>
        <taxon>Auchenorrhyncha</taxon>
        <taxon>Membracoidea</taxon>
        <taxon>Cicadellidae</taxon>
        <taxon>Cicadellinae</taxon>
        <taxon>Proconiini</taxon>
        <taxon>Cuerna</taxon>
    </lineage>
</organism>
<reference evidence="1" key="1">
    <citation type="submission" date="2015-11" db="EMBL/GenBank/DDBJ databases">
        <title>De novo transcriptome assembly of four potential Pierce s Disease insect vectors from Arizona vineyards.</title>
        <authorList>
            <person name="Tassone E.E."/>
        </authorList>
    </citation>
    <scope>NUCLEOTIDE SEQUENCE</scope>
</reference>
<gene>
    <name evidence="1" type="ORF">g.16340</name>
</gene>
<sequence length="159" mass="18677">MLIITCHTDHTSQICSISRFKFNTLPEITLKRHFNSTDLDNLKCILSNKNWDALHSSSDVETAYNIFQRVLQVSLDVTFPRKKTKRKNKMTGVCFDNEAKSFKDTFWKALLEYKMSETPKAKRLWWKGKRTMTRNLELYDKMQITSLNLLTTKAKLYGV</sequence>
<accession>A0A1B6FVT5</accession>
<proteinExistence type="predicted"/>
<dbReference type="EMBL" id="GECZ01015538">
    <property type="protein sequence ID" value="JAS54231.1"/>
    <property type="molecule type" value="Transcribed_RNA"/>
</dbReference>